<evidence type="ECO:0000256" key="4">
    <source>
        <dbReference type="ARBA" id="ARBA00022490"/>
    </source>
</evidence>
<dbReference type="InterPro" id="IPR007722">
    <property type="entry name" value="DCP2_BoxA"/>
</dbReference>
<evidence type="ECO:0000313" key="14">
    <source>
        <dbReference type="Proteomes" id="UP000531561"/>
    </source>
</evidence>
<evidence type="ECO:0000256" key="9">
    <source>
        <dbReference type="ARBA" id="ARBA00023211"/>
    </source>
</evidence>
<dbReference type="InterPro" id="IPR017703">
    <property type="entry name" value="YgfZ/GCV_T_CS"/>
</dbReference>
<sequence length="1368" mass="151121">MTDRKLQLEDWLDDLCVRFIINIPAADLSHVPRICFQVEEAQWYYEDFIRPLDPSLPSMTLRNFCLKIFLHCPLLSNFSESIHMRAFEEFLLYKTRVPVRGVILLSADMDEVVLVKGWKKGANWSFPRGKINKDEDDLTCAIREAYEETGYDLEQSGLVPKDRSLVKGIDVTGHGQQIRLYVFRNVPRETYFEAQTRKEISKIDWWRLSDLPAYRKKGQQQNQPEAAANANKFYMVAPFLPPLKKWILDQKKKDARTAANNQHLEAAGNISHDEGITEDDQLVEASMNYNAPVSHDAERTRRNAADLALSAIMQVQPSTQGLQPNAINPTQSQASHSSGQQLLALLHSKPPADQPPPTQPYPQTPLENTFTQIPFPKTPHHQVPHPSHISNQPPPPTFPLQQQQEQRPMQNYSFQQPDPQVRSDQRSIPNMQYRHQMPQQIPQQIRQRMPAQMPAQMPPQMSHQFSAQISQQPPQHMLQQASQHMSQQIPQHMQPQLPQQRERHPYQPTLIHPQPLPPNAQKVLFTGGPVHSTIVPQHIQQQPPHPNFTTSGPMPPPQFPNVHSTMVLPQPKEAPAAAALTSHSLLLLNAFKTRDEVNVNITSNSLISEGPTQPHPNTTLPEALELPGESSRSIPVPIPTEAAQSSKSHPSIKGGIPSTASQSQTARPPVSENQRSMLLGMFKSPAAQPATLAAAPAAAVLPSKSPSAVELSAVEVVSPPEVLRQAATKENTPIGRASHEIPEMNPELNLPFRATSILARPANGNKDTKSYGSLSKKPATRSEMPNSSKGSSSEKSFQPQILKRPQANTVKASPLLGASTIAAYSPNLAPSNLAGPSTSPLSFTSQAPQSTEQKHALLSLFGKSPTPAASSVFGKSPMAASSSMSRTSSHDGPSSNHLIDATRSAASRSRVGSLASGNGEGSSRRGSQAPISPADKGFLLNYLDAVASRKFIMKPISKLMSKRTITVPATSYICTFCSARAIPRTRKYSSTPTSSASSLPASTKSSTQPQSQAQSSFHKLARKGVTRLSTRRLISLRGPDSMKYLQGVITNDIYKEGLNSDKKGFYSAFLNAKGRVLNDVWIYKDLYADRGKYGETGKEGENWLIEVDAKEVEVLAKHIKRYRMRAKFEVEVVSEEEMGIYSCWGVEEGVKMREGTGIMVADHRAPEMGKRIVADKGWDLQRDLEGIDEEVKIQEEEIYRVRRYLIGVPEGQDEILRESALPQESNVDVMGGIDYGKGCYVGQELTIRTHHTGVIRKRIIPMMLVPEGEALPGIGELEYKGGNLAGYLRGSENIKKVGGKRPVGKWLSGVGNVGLGLARLDEMGKWMMEGGGKEGDAGEEFVVEAKNEEEGDTRNIRVRAFPPAWIET</sequence>
<accession>A0A8H6B1F9</accession>
<evidence type="ECO:0000259" key="12">
    <source>
        <dbReference type="PROSITE" id="PS51462"/>
    </source>
</evidence>
<dbReference type="GO" id="GO:0140933">
    <property type="term" value="F:5'-(N(7)-methylguanosine 5'-triphospho)-[mRNA] hydrolase activity"/>
    <property type="evidence" value="ECO:0007669"/>
    <property type="project" value="InterPro"/>
</dbReference>
<dbReference type="GO" id="GO:0000184">
    <property type="term" value="P:nuclear-transcribed mRNA catabolic process, nonsense-mediated decay"/>
    <property type="evidence" value="ECO:0007669"/>
    <property type="project" value="InterPro"/>
</dbReference>
<dbReference type="FunFam" id="1.10.10.1050:FF:000003">
    <property type="entry name" value="Decapping enzyme Dcp2, putative"/>
    <property type="match status" value="1"/>
</dbReference>
<feature type="region of interest" description="Disordered" evidence="11">
    <location>
        <begin position="869"/>
        <end position="931"/>
    </location>
</feature>
<dbReference type="PROSITE" id="PS00893">
    <property type="entry name" value="NUDIX_BOX"/>
    <property type="match status" value="1"/>
</dbReference>
<gene>
    <name evidence="13" type="ORF">Bfra_002056</name>
</gene>
<feature type="compositionally biased region" description="Polar residues" evidence="11">
    <location>
        <begin position="658"/>
        <end position="671"/>
    </location>
</feature>
<comment type="caution">
    <text evidence="13">The sequence shown here is derived from an EMBL/GenBank/DDBJ whole genome shotgun (WGS) entry which is preliminary data.</text>
</comment>
<dbReference type="SUPFAM" id="SSF103025">
    <property type="entry name" value="Folate-binding domain"/>
    <property type="match status" value="1"/>
</dbReference>
<keyword evidence="8" id="KW-0809">Transit peptide</keyword>
<dbReference type="Pfam" id="PF05026">
    <property type="entry name" value="DCP2"/>
    <property type="match status" value="1"/>
</dbReference>
<comment type="similarity">
    <text evidence="3">Belongs to the Nudix hydrolase family. DCP2 subfamily.</text>
</comment>
<feature type="compositionally biased region" description="Low complexity" evidence="11">
    <location>
        <begin position="989"/>
        <end position="1016"/>
    </location>
</feature>
<feature type="compositionally biased region" description="Polar residues" evidence="11">
    <location>
        <begin position="320"/>
        <end position="341"/>
    </location>
</feature>
<dbReference type="GO" id="GO:0003723">
    <property type="term" value="F:RNA binding"/>
    <property type="evidence" value="ECO:0007669"/>
    <property type="project" value="UniProtKB-KW"/>
</dbReference>
<dbReference type="Gene3D" id="1.10.10.1050">
    <property type="entry name" value="Dcp2, box A domain"/>
    <property type="match status" value="1"/>
</dbReference>
<comment type="cofactor">
    <cofactor evidence="1">
        <name>Mn(2+)</name>
        <dbReference type="ChEBI" id="CHEBI:29035"/>
    </cofactor>
</comment>
<dbReference type="CDD" id="cd03672">
    <property type="entry name" value="NUDIX_Dcp2p_Nudt20"/>
    <property type="match status" value="1"/>
</dbReference>
<feature type="domain" description="Nudix hydrolase" evidence="12">
    <location>
        <begin position="95"/>
        <end position="228"/>
    </location>
</feature>
<evidence type="ECO:0000256" key="10">
    <source>
        <dbReference type="ARBA" id="ARBA00093637"/>
    </source>
</evidence>
<dbReference type="GO" id="GO:0030145">
    <property type="term" value="F:manganese ion binding"/>
    <property type="evidence" value="ECO:0007669"/>
    <property type="project" value="InterPro"/>
</dbReference>
<evidence type="ECO:0000256" key="5">
    <source>
        <dbReference type="ARBA" id="ARBA00022723"/>
    </source>
</evidence>
<dbReference type="Pfam" id="PF00293">
    <property type="entry name" value="NUDIX"/>
    <property type="match status" value="1"/>
</dbReference>
<proteinExistence type="inferred from homology"/>
<dbReference type="EMBL" id="JABFCT010000003">
    <property type="protein sequence ID" value="KAF5877688.1"/>
    <property type="molecule type" value="Genomic_DNA"/>
</dbReference>
<dbReference type="InterPro" id="IPR044099">
    <property type="entry name" value="Dcp2_NUDIX"/>
</dbReference>
<dbReference type="Proteomes" id="UP000531561">
    <property type="component" value="Unassembled WGS sequence"/>
</dbReference>
<dbReference type="InterPro" id="IPR036189">
    <property type="entry name" value="DCP2_BoxA_sf"/>
</dbReference>
<feature type="compositionally biased region" description="Polar residues" evidence="11">
    <location>
        <begin position="604"/>
        <end position="620"/>
    </location>
</feature>
<dbReference type="InterPro" id="IPR015797">
    <property type="entry name" value="NUDIX_hydrolase-like_dom_sf"/>
</dbReference>
<dbReference type="RefSeq" id="XP_037196634.1">
    <property type="nucleotide sequence ID" value="XM_037332480.1"/>
</dbReference>
<feature type="region of interest" description="Disordered" evidence="11">
    <location>
        <begin position="465"/>
        <end position="485"/>
    </location>
</feature>
<dbReference type="SUPFAM" id="SSF140586">
    <property type="entry name" value="Dcp2 domain-like"/>
    <property type="match status" value="1"/>
</dbReference>
<dbReference type="Gene3D" id="3.90.79.10">
    <property type="entry name" value="Nucleoside Triphosphate Pyrophosphohydrolase"/>
    <property type="match status" value="1"/>
</dbReference>
<evidence type="ECO:0000256" key="2">
    <source>
        <dbReference type="ARBA" id="ARBA00004496"/>
    </source>
</evidence>
<keyword evidence="14" id="KW-1185">Reference proteome</keyword>
<feature type="compositionally biased region" description="Low complexity" evidence="11">
    <location>
        <begin position="399"/>
        <end position="410"/>
    </location>
</feature>
<dbReference type="InterPro" id="IPR000086">
    <property type="entry name" value="NUDIX_hydrolase_dom"/>
</dbReference>
<keyword evidence="7" id="KW-0694">RNA-binding</keyword>
<comment type="subcellular location">
    <subcellularLocation>
        <location evidence="2">Cytoplasm</location>
    </subcellularLocation>
</comment>
<dbReference type="PANTHER" id="PTHR23114">
    <property type="entry name" value="M7GPPPN-MRNA HYDROLASE"/>
    <property type="match status" value="1"/>
</dbReference>
<feature type="region of interest" description="Disordered" evidence="11">
    <location>
        <begin position="320"/>
        <end position="424"/>
    </location>
</feature>
<feature type="compositionally biased region" description="Pro residues" evidence="11">
    <location>
        <begin position="352"/>
        <end position="363"/>
    </location>
</feature>
<keyword evidence="6" id="KW-0378">Hydrolase</keyword>
<protein>
    <recommendedName>
        <fullName evidence="10">Iron-sulfur cluster assembly factor IBA57 homolog, mitochondrial</fullName>
    </recommendedName>
</protein>
<evidence type="ECO:0000313" key="13">
    <source>
        <dbReference type="EMBL" id="KAF5877688.1"/>
    </source>
</evidence>
<evidence type="ECO:0000256" key="11">
    <source>
        <dbReference type="SAM" id="MobiDB-lite"/>
    </source>
</evidence>
<dbReference type="FunFam" id="3.90.79.10:FF:000003">
    <property type="entry name" value="M7GpppN-mRNA hydrolase isoform 2"/>
    <property type="match status" value="1"/>
</dbReference>
<feature type="compositionally biased region" description="Low complexity" evidence="11">
    <location>
        <begin position="787"/>
        <end position="796"/>
    </location>
</feature>
<name>A0A8H6B1F9_9HELO</name>
<dbReference type="PANTHER" id="PTHR23114:SF17">
    <property type="entry name" value="M7GPPPN-MRNA HYDROLASE"/>
    <property type="match status" value="1"/>
</dbReference>
<dbReference type="PROSITE" id="PS51462">
    <property type="entry name" value="NUDIX"/>
    <property type="match status" value="1"/>
</dbReference>
<reference evidence="13 14" key="1">
    <citation type="journal article" date="2020" name="Phytopathology">
        <title>A high-quality genome resource of Botrytis fragariae, a new and rapidly spreading fungal pathogen causing strawberry gray mold in the U.S.A.</title>
        <authorList>
            <person name="Wu Y."/>
            <person name="Saski C.A."/>
            <person name="Schnabel G."/>
            <person name="Xiao S."/>
            <person name="Hu M."/>
        </authorList>
    </citation>
    <scope>NUCLEOTIDE SEQUENCE [LARGE SCALE GENOMIC DNA]</scope>
    <source>
        <strain evidence="13 14">BVB16</strain>
    </source>
</reference>
<feature type="region of interest" description="Disordered" evidence="11">
    <location>
        <begin position="987"/>
        <end position="1017"/>
    </location>
</feature>
<evidence type="ECO:0000256" key="3">
    <source>
        <dbReference type="ARBA" id="ARBA00005279"/>
    </source>
</evidence>
<evidence type="ECO:0000256" key="8">
    <source>
        <dbReference type="ARBA" id="ARBA00022946"/>
    </source>
</evidence>
<dbReference type="SUPFAM" id="SSF55811">
    <property type="entry name" value="Nudix"/>
    <property type="match status" value="1"/>
</dbReference>
<evidence type="ECO:0000256" key="7">
    <source>
        <dbReference type="ARBA" id="ARBA00022884"/>
    </source>
</evidence>
<keyword evidence="4" id="KW-0963">Cytoplasm</keyword>
<dbReference type="InterPro" id="IPR027266">
    <property type="entry name" value="TrmE/GcvT-like"/>
</dbReference>
<keyword evidence="9" id="KW-0464">Manganese</keyword>
<dbReference type="Gene3D" id="3.30.1360.120">
    <property type="entry name" value="Probable tRNA modification gtpase trme, domain 1"/>
    <property type="match status" value="1"/>
</dbReference>
<feature type="region of interest" description="Disordered" evidence="11">
    <location>
        <begin position="760"/>
        <end position="809"/>
    </location>
</feature>
<dbReference type="NCBIfam" id="TIGR03317">
    <property type="entry name" value="ygfZ_signature"/>
    <property type="match status" value="1"/>
</dbReference>
<dbReference type="Pfam" id="PF25455">
    <property type="entry name" value="Beta-barrel_CAF17_C"/>
    <property type="match status" value="1"/>
</dbReference>
<keyword evidence="5" id="KW-0479">Metal-binding</keyword>
<feature type="compositionally biased region" description="Low complexity" evidence="11">
    <location>
        <begin position="876"/>
        <end position="887"/>
    </location>
</feature>
<organism evidence="13 14">
    <name type="scientific">Botrytis fragariae</name>
    <dbReference type="NCBI Taxonomy" id="1964551"/>
    <lineage>
        <taxon>Eukaryota</taxon>
        <taxon>Fungi</taxon>
        <taxon>Dikarya</taxon>
        <taxon>Ascomycota</taxon>
        <taxon>Pezizomycotina</taxon>
        <taxon>Leotiomycetes</taxon>
        <taxon>Helotiales</taxon>
        <taxon>Sclerotiniaceae</taxon>
        <taxon>Botrytis</taxon>
    </lineage>
</organism>
<dbReference type="OrthoDB" id="18996at2759"/>
<dbReference type="SMART" id="SM01125">
    <property type="entry name" value="DCP2"/>
    <property type="match status" value="1"/>
</dbReference>
<evidence type="ECO:0000256" key="6">
    <source>
        <dbReference type="ARBA" id="ARBA00022801"/>
    </source>
</evidence>
<dbReference type="InterPro" id="IPR020084">
    <property type="entry name" value="NUDIX_hydrolase_CS"/>
</dbReference>
<dbReference type="GeneID" id="59256172"/>
<dbReference type="InterPro" id="IPR057460">
    <property type="entry name" value="CAF17_C"/>
</dbReference>
<dbReference type="GO" id="GO:0000290">
    <property type="term" value="P:deadenylation-dependent decapping of nuclear-transcribed mRNA"/>
    <property type="evidence" value="ECO:0007669"/>
    <property type="project" value="InterPro"/>
</dbReference>
<dbReference type="GO" id="GO:0000932">
    <property type="term" value="C:P-body"/>
    <property type="evidence" value="ECO:0007669"/>
    <property type="project" value="TreeGrafter"/>
</dbReference>
<feature type="region of interest" description="Disordered" evidence="11">
    <location>
        <begin position="604"/>
        <end position="671"/>
    </location>
</feature>
<evidence type="ECO:0000256" key="1">
    <source>
        <dbReference type="ARBA" id="ARBA00001936"/>
    </source>
</evidence>